<feature type="signal peptide" evidence="1">
    <location>
        <begin position="1"/>
        <end position="22"/>
    </location>
</feature>
<keyword evidence="4" id="KW-1185">Reference proteome</keyword>
<proteinExistence type="predicted"/>
<dbReference type="PANTHER" id="PTHR36517:SF1">
    <property type="entry name" value="C6 DOMAIN-CONTAINING PROTEIN-RELATED"/>
    <property type="match status" value="1"/>
</dbReference>
<dbReference type="Pfam" id="PF03436">
    <property type="entry name" value="DUF281"/>
    <property type="match status" value="1"/>
</dbReference>
<evidence type="ECO:0000313" key="4">
    <source>
        <dbReference type="Proteomes" id="UP000230233"/>
    </source>
</evidence>
<sequence length="165" mass="17947">MSRFIILLYLIALPLVDLCVRTIPPEDVGFTTTQVWDDVTTEAEEETTVEEVTTEESTTVVEENLCGTCDIADIVPSGGPKIDVNTIQRDPVDGCIVTYVVCQRIDAPICPATAIQATTADGTVDVTDTSTDDAAWSTFTCGKDGKYGHKSTLVFEKKLKKRNSH</sequence>
<evidence type="ECO:0000259" key="2">
    <source>
        <dbReference type="Pfam" id="PF03436"/>
    </source>
</evidence>
<comment type="caution">
    <text evidence="3">The sequence shown here is derived from an EMBL/GenBank/DDBJ whole genome shotgun (WGS) entry which is preliminary data.</text>
</comment>
<evidence type="ECO:0000256" key="1">
    <source>
        <dbReference type="SAM" id="SignalP"/>
    </source>
</evidence>
<feature type="chain" id="PRO_5013841921" description="DUF281 domain-containing protein" evidence="1">
    <location>
        <begin position="23"/>
        <end position="165"/>
    </location>
</feature>
<dbReference type="AlphaFoldDB" id="A0A2G5U0E1"/>
<organism evidence="3 4">
    <name type="scientific">Caenorhabditis nigoni</name>
    <dbReference type="NCBI Taxonomy" id="1611254"/>
    <lineage>
        <taxon>Eukaryota</taxon>
        <taxon>Metazoa</taxon>
        <taxon>Ecdysozoa</taxon>
        <taxon>Nematoda</taxon>
        <taxon>Chromadorea</taxon>
        <taxon>Rhabditida</taxon>
        <taxon>Rhabditina</taxon>
        <taxon>Rhabditomorpha</taxon>
        <taxon>Rhabditoidea</taxon>
        <taxon>Rhabditidae</taxon>
        <taxon>Peloderinae</taxon>
        <taxon>Caenorhabditis</taxon>
    </lineage>
</organism>
<evidence type="ECO:0000313" key="3">
    <source>
        <dbReference type="EMBL" id="PIC33050.1"/>
    </source>
</evidence>
<name>A0A2G5U0E1_9PELO</name>
<dbReference type="PANTHER" id="PTHR36517">
    <property type="entry name" value="PROTEIN CBG25732"/>
    <property type="match status" value="1"/>
</dbReference>
<dbReference type="Proteomes" id="UP000230233">
    <property type="component" value="Chromosome IV"/>
</dbReference>
<reference evidence="4" key="1">
    <citation type="submission" date="2017-10" db="EMBL/GenBank/DDBJ databases">
        <title>Rapid genome shrinkage in a self-fertile nematode reveals novel sperm competition proteins.</title>
        <authorList>
            <person name="Yin D."/>
            <person name="Schwarz E.M."/>
            <person name="Thomas C.G."/>
            <person name="Felde R.L."/>
            <person name="Korf I.F."/>
            <person name="Cutter A.D."/>
            <person name="Schartner C.M."/>
            <person name="Ralston E.J."/>
            <person name="Meyer B.J."/>
            <person name="Haag E.S."/>
        </authorList>
    </citation>
    <scope>NUCLEOTIDE SEQUENCE [LARGE SCALE GENOMIC DNA]</scope>
    <source>
        <strain evidence="4">JU1422</strain>
    </source>
</reference>
<keyword evidence="1" id="KW-0732">Signal</keyword>
<dbReference type="EMBL" id="PDUG01000004">
    <property type="protein sequence ID" value="PIC33050.1"/>
    <property type="molecule type" value="Genomic_DNA"/>
</dbReference>
<gene>
    <name evidence="3" type="primary">Cnig_chr_IV.g13168</name>
    <name evidence="3" type="ORF">B9Z55_013168</name>
</gene>
<dbReference type="InterPro" id="IPR005098">
    <property type="entry name" value="DUF281"/>
</dbReference>
<accession>A0A2G5U0E1</accession>
<protein>
    <recommendedName>
        <fullName evidence="2">DUF281 domain-containing protein</fullName>
    </recommendedName>
</protein>
<dbReference type="STRING" id="1611254.A0A2G5U0E1"/>
<feature type="domain" description="DUF281" evidence="2">
    <location>
        <begin position="93"/>
        <end position="147"/>
    </location>
</feature>